<keyword evidence="1" id="KW-0614">Plasmid</keyword>
<dbReference type="EMBL" id="CP171852">
    <property type="protein sequence ID" value="XKM38763.1"/>
    <property type="molecule type" value="Genomic_DNA"/>
</dbReference>
<dbReference type="Proteomes" id="UP000078465">
    <property type="component" value="Plasmid unnamed2"/>
</dbReference>
<evidence type="ECO:0000313" key="1">
    <source>
        <dbReference type="EMBL" id="XKM38763.1"/>
    </source>
</evidence>
<evidence type="ECO:0000313" key="2">
    <source>
        <dbReference type="Proteomes" id="UP000078465"/>
    </source>
</evidence>
<geneLocation type="plasmid" evidence="1 2">
    <name>unnamed2</name>
</geneLocation>
<accession>A0ACD5EHZ3</accession>
<protein>
    <submittedName>
        <fullName evidence="1">Uncharacterized protein</fullName>
    </submittedName>
</protein>
<gene>
    <name evidence="1" type="ORF">A4U53_007715</name>
</gene>
<proteinExistence type="predicted"/>
<sequence length="92" mass="10455">MLDDQQRNFVVDAVKAVLEKFNRSGSAFTPSMVIDAIEEDQRYADDDVWQDEEAPSAVTDAIMQRTEQLGETQIVLLEDDPTDKWNFKDATS</sequence>
<organism evidence="1 2">
    <name type="scientific">Rhizobium ruizarguesonis</name>
    <dbReference type="NCBI Taxonomy" id="2081791"/>
    <lineage>
        <taxon>Bacteria</taxon>
        <taxon>Pseudomonadati</taxon>
        <taxon>Pseudomonadota</taxon>
        <taxon>Alphaproteobacteria</taxon>
        <taxon>Hyphomicrobiales</taxon>
        <taxon>Rhizobiaceae</taxon>
        <taxon>Rhizobium/Agrobacterium group</taxon>
        <taxon>Rhizobium</taxon>
    </lineage>
</organism>
<reference evidence="1" key="1">
    <citation type="submission" date="2024-10" db="EMBL/GenBank/DDBJ databases">
        <title>Strain of Rhizobium-related bacteria isolated fromm roots of Vavilovia formosa.</title>
        <authorList>
            <person name="Kimeklis A."/>
            <person name="Afonin A."/>
        </authorList>
    </citation>
    <scope>NUCLEOTIDE SEQUENCE</scope>
    <source>
        <strain evidence="1">Vaf-46</strain>
    </source>
</reference>
<name>A0ACD5EHZ3_9HYPH</name>